<sequence length="55" mass="6094">MLQQLAADFSFGSLQLSDNQVKLIFLLGFGFQHFQPVNQIGKGSAFIGHYRLHGA</sequence>
<protein>
    <submittedName>
        <fullName evidence="1">Uncharacterized protein</fullName>
    </submittedName>
</protein>
<proteinExistence type="predicted"/>
<dbReference type="EMBL" id="VSSQ01119144">
    <property type="protein sequence ID" value="MPN52750.1"/>
    <property type="molecule type" value="Genomic_DNA"/>
</dbReference>
<gene>
    <name evidence="1" type="ORF">SDC9_200412</name>
</gene>
<comment type="caution">
    <text evidence="1">The sequence shown here is derived from an EMBL/GenBank/DDBJ whole genome shotgun (WGS) entry which is preliminary data.</text>
</comment>
<reference evidence="1" key="1">
    <citation type="submission" date="2019-08" db="EMBL/GenBank/DDBJ databases">
        <authorList>
            <person name="Kucharzyk K."/>
            <person name="Murdoch R.W."/>
            <person name="Higgins S."/>
            <person name="Loffler F."/>
        </authorList>
    </citation>
    <scope>NUCLEOTIDE SEQUENCE</scope>
</reference>
<dbReference type="AlphaFoldDB" id="A0A645INR6"/>
<evidence type="ECO:0000313" key="1">
    <source>
        <dbReference type="EMBL" id="MPN52750.1"/>
    </source>
</evidence>
<name>A0A645INR6_9ZZZZ</name>
<organism evidence="1">
    <name type="scientific">bioreactor metagenome</name>
    <dbReference type="NCBI Taxonomy" id="1076179"/>
    <lineage>
        <taxon>unclassified sequences</taxon>
        <taxon>metagenomes</taxon>
        <taxon>ecological metagenomes</taxon>
    </lineage>
</organism>
<accession>A0A645INR6</accession>